<comment type="caution">
    <text evidence="3">The sequence shown here is derived from an EMBL/GenBank/DDBJ whole genome shotgun (WGS) entry which is preliminary data.</text>
</comment>
<keyword evidence="4" id="KW-1185">Reference proteome</keyword>
<keyword evidence="2" id="KW-0732">Signal</keyword>
<keyword evidence="1" id="KW-0812">Transmembrane</keyword>
<evidence type="ECO:0000313" key="4">
    <source>
        <dbReference type="Proteomes" id="UP001634394"/>
    </source>
</evidence>
<evidence type="ECO:0000313" key="3">
    <source>
        <dbReference type="EMBL" id="KAL3879646.1"/>
    </source>
</evidence>
<protein>
    <submittedName>
        <fullName evidence="3">Uncharacterized protein</fullName>
    </submittedName>
</protein>
<organism evidence="3 4">
    <name type="scientific">Sinanodonta woodiana</name>
    <name type="common">Chinese pond mussel</name>
    <name type="synonym">Anodonta woodiana</name>
    <dbReference type="NCBI Taxonomy" id="1069815"/>
    <lineage>
        <taxon>Eukaryota</taxon>
        <taxon>Metazoa</taxon>
        <taxon>Spiralia</taxon>
        <taxon>Lophotrochozoa</taxon>
        <taxon>Mollusca</taxon>
        <taxon>Bivalvia</taxon>
        <taxon>Autobranchia</taxon>
        <taxon>Heteroconchia</taxon>
        <taxon>Palaeoheterodonta</taxon>
        <taxon>Unionida</taxon>
        <taxon>Unionoidea</taxon>
        <taxon>Unionidae</taxon>
        <taxon>Unioninae</taxon>
        <taxon>Sinanodonta</taxon>
    </lineage>
</organism>
<reference evidence="3 4" key="1">
    <citation type="submission" date="2024-11" db="EMBL/GenBank/DDBJ databases">
        <title>Chromosome-level genome assembly of the freshwater bivalve Anodonta woodiana.</title>
        <authorList>
            <person name="Chen X."/>
        </authorList>
    </citation>
    <scope>NUCLEOTIDE SEQUENCE [LARGE SCALE GENOMIC DNA]</scope>
    <source>
        <strain evidence="3">MN2024</strain>
        <tissue evidence="3">Gills</tissue>
    </source>
</reference>
<feature type="signal peptide" evidence="2">
    <location>
        <begin position="1"/>
        <end position="21"/>
    </location>
</feature>
<keyword evidence="1" id="KW-0472">Membrane</keyword>
<accession>A0ABD3X1Q3</accession>
<feature type="chain" id="PRO_5044841485" evidence="2">
    <location>
        <begin position="22"/>
        <end position="76"/>
    </location>
</feature>
<dbReference type="AlphaFoldDB" id="A0ABD3X1Q3"/>
<sequence length="76" mass="7690">MAKLTVFIALVILSLVGLTCGYGYGYVYPGYIGGYGVGGYGGGFGGGYSGGGFGGILQFIFPLLVISCIVVVSSQF</sequence>
<proteinExistence type="predicted"/>
<gene>
    <name evidence="3" type="ORF">ACJMK2_031933</name>
</gene>
<dbReference type="EMBL" id="JBJQND010000004">
    <property type="protein sequence ID" value="KAL3879646.1"/>
    <property type="molecule type" value="Genomic_DNA"/>
</dbReference>
<name>A0ABD3X1Q3_SINWO</name>
<keyword evidence="1" id="KW-1133">Transmembrane helix</keyword>
<feature type="transmembrane region" description="Helical" evidence="1">
    <location>
        <begin position="47"/>
        <end position="72"/>
    </location>
</feature>
<dbReference type="Proteomes" id="UP001634394">
    <property type="component" value="Unassembled WGS sequence"/>
</dbReference>
<evidence type="ECO:0000256" key="2">
    <source>
        <dbReference type="SAM" id="SignalP"/>
    </source>
</evidence>
<evidence type="ECO:0000256" key="1">
    <source>
        <dbReference type="SAM" id="Phobius"/>
    </source>
</evidence>